<dbReference type="GO" id="GO:0016491">
    <property type="term" value="F:oxidoreductase activity"/>
    <property type="evidence" value="ECO:0007669"/>
    <property type="project" value="UniProtKB-KW"/>
</dbReference>
<dbReference type="InterPro" id="IPR019912">
    <property type="entry name" value="FMN_Rdtase_MsuE-like"/>
</dbReference>
<dbReference type="Gene3D" id="3.40.50.360">
    <property type="match status" value="1"/>
</dbReference>
<accession>A0A0C6F3L8</accession>
<sequence>MRPARIVAFSGNVRRPSRTRALVEAVTAELGRQRPIDLKVYDLAEIGTGLGATTRQALPLPIAHMIEAMEGADGLVVGSPVHNGAYSGLFKHVIDFLDPAAIAGKPVVLTATGGGPRHALMVEHALRPLFGFFTAHVAPTAVYAGEAEIEDGIVTDARVAERVAAAAAELGHLLDVAEAARRAGSGRAAAGL</sequence>
<dbReference type="InterPro" id="IPR051814">
    <property type="entry name" value="NAD(P)H-dep_FMN_reductase"/>
</dbReference>
<dbReference type="InterPro" id="IPR005025">
    <property type="entry name" value="FMN_Rdtase-like_dom"/>
</dbReference>
<evidence type="ECO:0000256" key="4">
    <source>
        <dbReference type="ARBA" id="ARBA00023002"/>
    </source>
</evidence>
<evidence type="ECO:0000256" key="3">
    <source>
        <dbReference type="ARBA" id="ARBA00022643"/>
    </source>
</evidence>
<feature type="domain" description="NADPH-dependent FMN reductase-like" evidence="5">
    <location>
        <begin position="5"/>
        <end position="146"/>
    </location>
</feature>
<evidence type="ECO:0000259" key="5">
    <source>
        <dbReference type="Pfam" id="PF03358"/>
    </source>
</evidence>
<keyword evidence="2" id="KW-0285">Flavoprotein</keyword>
<dbReference type="EMBL" id="AP014704">
    <property type="protein sequence ID" value="BAQ47226.1"/>
    <property type="molecule type" value="Genomic_DNA"/>
</dbReference>
<keyword evidence="3" id="KW-0288">FMN</keyword>
<keyword evidence="4" id="KW-0560">Oxidoreductase</keyword>
<dbReference type="NCBIfam" id="TIGR03566">
    <property type="entry name" value="FMN_reduc_MsuE"/>
    <property type="match status" value="1"/>
</dbReference>
<proteinExistence type="inferred from homology"/>
<evidence type="ECO:0000256" key="1">
    <source>
        <dbReference type="ARBA" id="ARBA00005990"/>
    </source>
</evidence>
<evidence type="ECO:0000313" key="7">
    <source>
        <dbReference type="Proteomes" id="UP000061432"/>
    </source>
</evidence>
<comment type="similarity">
    <text evidence="1">Belongs to the SsuE family.</text>
</comment>
<dbReference type="PANTHER" id="PTHR43408">
    <property type="entry name" value="FMN REDUCTASE (NADPH)"/>
    <property type="match status" value="1"/>
</dbReference>
<reference evidence="7" key="2">
    <citation type="submission" date="2015-01" db="EMBL/GenBank/DDBJ databases">
        <title>Complete genome sequence of Methylobacterium aquaticum strain 22A.</title>
        <authorList>
            <person name="Tani A."/>
            <person name="Ogura Y."/>
            <person name="Hayashi T."/>
        </authorList>
    </citation>
    <scope>NUCLEOTIDE SEQUENCE [LARGE SCALE GENOMIC DNA]</scope>
    <source>
        <strain evidence="7">MA-22A</strain>
    </source>
</reference>
<dbReference type="RefSeq" id="WP_060848214.1">
    <property type="nucleotide sequence ID" value="NZ_AP014704.1"/>
</dbReference>
<gene>
    <name evidence="6" type="ORF">Maq22A_c20950</name>
</gene>
<dbReference type="PATRIC" id="fig|270351.10.peg.4054"/>
<dbReference type="Pfam" id="PF03358">
    <property type="entry name" value="FMN_red"/>
    <property type="match status" value="1"/>
</dbReference>
<protein>
    <submittedName>
        <fullName evidence="6">FMN reductase</fullName>
    </submittedName>
</protein>
<evidence type="ECO:0000256" key="2">
    <source>
        <dbReference type="ARBA" id="ARBA00022630"/>
    </source>
</evidence>
<evidence type="ECO:0000313" key="6">
    <source>
        <dbReference type="EMBL" id="BAQ47226.1"/>
    </source>
</evidence>
<dbReference type="PANTHER" id="PTHR43408:SF2">
    <property type="entry name" value="FMN REDUCTASE (NADPH)"/>
    <property type="match status" value="1"/>
</dbReference>
<name>A0A0C6F3L8_9HYPH</name>
<dbReference type="SUPFAM" id="SSF52218">
    <property type="entry name" value="Flavoproteins"/>
    <property type="match status" value="1"/>
</dbReference>
<dbReference type="Proteomes" id="UP000061432">
    <property type="component" value="Chromosome"/>
</dbReference>
<dbReference type="InterPro" id="IPR029039">
    <property type="entry name" value="Flavoprotein-like_sf"/>
</dbReference>
<dbReference type="KEGG" id="maqu:Maq22A_c20950"/>
<reference evidence="6 7" key="1">
    <citation type="journal article" date="2015" name="Genome Announc.">
        <title>Complete Genome Sequence of Methylobacterium aquaticum Strain 22A, Isolated from Racomitrium japonicum Moss.</title>
        <authorList>
            <person name="Tani A."/>
            <person name="Ogura Y."/>
            <person name="Hayashi T."/>
            <person name="Kimbara K."/>
        </authorList>
    </citation>
    <scope>NUCLEOTIDE SEQUENCE [LARGE SCALE GENOMIC DNA]</scope>
    <source>
        <strain evidence="6 7">MA-22A</strain>
    </source>
</reference>
<dbReference type="OrthoDB" id="1643408at2"/>
<dbReference type="STRING" id="270351.Maq22A_c20950"/>
<dbReference type="AlphaFoldDB" id="A0A0C6F3L8"/>
<organism evidence="6 7">
    <name type="scientific">Methylobacterium aquaticum</name>
    <dbReference type="NCBI Taxonomy" id="270351"/>
    <lineage>
        <taxon>Bacteria</taxon>
        <taxon>Pseudomonadati</taxon>
        <taxon>Pseudomonadota</taxon>
        <taxon>Alphaproteobacteria</taxon>
        <taxon>Hyphomicrobiales</taxon>
        <taxon>Methylobacteriaceae</taxon>
        <taxon>Methylobacterium</taxon>
    </lineage>
</organism>